<organism evidence="1 2">
    <name type="scientific">Ruegeria atlantica</name>
    <dbReference type="NCBI Taxonomy" id="81569"/>
    <lineage>
        <taxon>Bacteria</taxon>
        <taxon>Pseudomonadati</taxon>
        <taxon>Pseudomonadota</taxon>
        <taxon>Alphaproteobacteria</taxon>
        <taxon>Rhodobacterales</taxon>
        <taxon>Roseobacteraceae</taxon>
        <taxon>Ruegeria</taxon>
    </lineage>
</organism>
<keyword evidence="2" id="KW-1185">Reference proteome</keyword>
<reference evidence="2" key="1">
    <citation type="submission" date="2015-09" db="EMBL/GenBank/DDBJ databases">
        <authorList>
            <person name="Rodrigo-Torres L."/>
            <person name="Arahal D.R."/>
        </authorList>
    </citation>
    <scope>NUCLEOTIDE SEQUENCE [LARGE SCALE GENOMIC DNA]</scope>
    <source>
        <strain evidence="2">CECT 4293</strain>
    </source>
</reference>
<sequence>MPSRQPKPHMKIRWRSIQKRSLPALIHLKIDDDAKDIDYIAEFAEQDVLQQTFLERQYKNSLSQLVFGQGDKWFLRITAYAFAGRTDIARAAVDKFLEEQVKRDERSLCTLPAMRAFHYRRWLGPVPANAWMRRLRDV</sequence>
<dbReference type="AlphaFoldDB" id="A0A0P1E3X5"/>
<evidence type="ECO:0000313" key="2">
    <source>
        <dbReference type="Proteomes" id="UP000050786"/>
    </source>
</evidence>
<dbReference type="Proteomes" id="UP000050786">
    <property type="component" value="Unassembled WGS sequence"/>
</dbReference>
<protein>
    <submittedName>
        <fullName evidence="1">Uncharacterized protein</fullName>
    </submittedName>
</protein>
<dbReference type="EMBL" id="CYPS01000010">
    <property type="protein sequence ID" value="CUH41858.1"/>
    <property type="molecule type" value="Genomic_DNA"/>
</dbReference>
<accession>A0A0P1E3X5</accession>
<name>A0A0P1E3X5_9RHOB</name>
<gene>
    <name evidence="1" type="ORF">RUM4293_00742</name>
</gene>
<proteinExistence type="predicted"/>
<evidence type="ECO:0000313" key="1">
    <source>
        <dbReference type="EMBL" id="CUH41858.1"/>
    </source>
</evidence>